<dbReference type="Proteomes" id="UP000184315">
    <property type="component" value="Unassembled WGS sequence"/>
</dbReference>
<accession>A0A1J1LE83</accession>
<evidence type="ECO:0000313" key="21">
    <source>
        <dbReference type="Proteomes" id="UP000184315"/>
    </source>
</evidence>
<dbReference type="CDD" id="cd17574">
    <property type="entry name" value="REC_OmpR"/>
    <property type="match status" value="1"/>
</dbReference>
<dbReference type="GO" id="GO:0005886">
    <property type="term" value="C:plasma membrane"/>
    <property type="evidence" value="ECO:0007669"/>
    <property type="project" value="UniProtKB-SubCell"/>
</dbReference>
<dbReference type="PROSITE" id="PS50885">
    <property type="entry name" value="HAMP"/>
    <property type="match status" value="1"/>
</dbReference>
<keyword evidence="6 14" id="KW-0597">Phosphoprotein</keyword>
<dbReference type="CDD" id="cd16922">
    <property type="entry name" value="HATPase_EvgS-ArcB-TorS-like"/>
    <property type="match status" value="1"/>
</dbReference>
<proteinExistence type="inferred from homology"/>
<dbReference type="PRINTS" id="PR00344">
    <property type="entry name" value="BCTRLSENSOR"/>
</dbReference>
<dbReference type="SUPFAM" id="SSF52172">
    <property type="entry name" value="CheY-like"/>
    <property type="match status" value="1"/>
</dbReference>
<evidence type="ECO:0000256" key="13">
    <source>
        <dbReference type="ARBA" id="ARBA00074306"/>
    </source>
</evidence>
<dbReference type="InterPro" id="IPR005467">
    <property type="entry name" value="His_kinase_dom"/>
</dbReference>
<evidence type="ECO:0000259" key="17">
    <source>
        <dbReference type="PROSITE" id="PS50109"/>
    </source>
</evidence>
<dbReference type="InterPro" id="IPR003594">
    <property type="entry name" value="HATPase_dom"/>
</dbReference>
<keyword evidence="12 16" id="KW-0472">Membrane</keyword>
<comment type="similarity">
    <text evidence="3">In the N-terminal section; belongs to the phytochrome family.</text>
</comment>
<dbReference type="RefSeq" id="WP_072717731.1">
    <property type="nucleotide sequence ID" value="NZ_LN889782.1"/>
</dbReference>
<dbReference type="AlphaFoldDB" id="A0A1J1LE83"/>
<dbReference type="Pfam" id="PF02518">
    <property type="entry name" value="HATPase_c"/>
    <property type="match status" value="1"/>
</dbReference>
<feature type="transmembrane region" description="Helical" evidence="16">
    <location>
        <begin position="360"/>
        <end position="383"/>
    </location>
</feature>
<evidence type="ECO:0000256" key="4">
    <source>
        <dbReference type="ARBA" id="ARBA00012438"/>
    </source>
</evidence>
<dbReference type="EC" id="2.7.13.3" evidence="4"/>
<dbReference type="InterPro" id="IPR011006">
    <property type="entry name" value="CheY-like_superfamily"/>
</dbReference>
<dbReference type="SMART" id="SM00388">
    <property type="entry name" value="HisKA"/>
    <property type="match status" value="1"/>
</dbReference>
<dbReference type="Gene3D" id="3.30.450.20">
    <property type="entry name" value="PAS domain"/>
    <property type="match status" value="2"/>
</dbReference>
<dbReference type="Gene3D" id="1.10.8.500">
    <property type="entry name" value="HAMP domain in histidine kinase"/>
    <property type="match status" value="1"/>
</dbReference>
<feature type="domain" description="Response regulatory" evidence="18">
    <location>
        <begin position="719"/>
        <end position="836"/>
    </location>
</feature>
<dbReference type="PANTHER" id="PTHR43047:SF72">
    <property type="entry name" value="OSMOSENSING HISTIDINE PROTEIN KINASE SLN1"/>
    <property type="match status" value="1"/>
</dbReference>
<dbReference type="Pfam" id="PF00512">
    <property type="entry name" value="HisKA"/>
    <property type="match status" value="1"/>
</dbReference>
<dbReference type="OrthoDB" id="337251at2"/>
<keyword evidence="8 16" id="KW-0812">Transmembrane</keyword>
<dbReference type="CDD" id="cd06225">
    <property type="entry name" value="HAMP"/>
    <property type="match status" value="1"/>
</dbReference>
<reference evidence="21" key="1">
    <citation type="submission" date="2015-10" db="EMBL/GenBank/DDBJ databases">
        <authorList>
            <person name="Regsiter A."/>
            <person name="william w."/>
        </authorList>
    </citation>
    <scope>NUCLEOTIDE SEQUENCE [LARGE SCALE GENOMIC DNA]</scope>
</reference>
<comment type="catalytic activity">
    <reaction evidence="1">
        <text>ATP + protein L-histidine = ADP + protein N-phospho-L-histidine.</text>
        <dbReference type="EC" id="2.7.13.3"/>
    </reaction>
</comment>
<evidence type="ECO:0000256" key="14">
    <source>
        <dbReference type="PROSITE-ProRule" id="PRU00169"/>
    </source>
</evidence>
<keyword evidence="7 20" id="KW-0808">Transferase</keyword>
<keyword evidence="11" id="KW-0902">Two-component regulatory system</keyword>
<evidence type="ECO:0000256" key="15">
    <source>
        <dbReference type="SAM" id="Coils"/>
    </source>
</evidence>
<dbReference type="Pfam" id="PF00072">
    <property type="entry name" value="Response_reg"/>
    <property type="match status" value="1"/>
</dbReference>
<evidence type="ECO:0000256" key="11">
    <source>
        <dbReference type="ARBA" id="ARBA00023012"/>
    </source>
</evidence>
<dbReference type="Gene3D" id="3.40.50.2300">
    <property type="match status" value="1"/>
</dbReference>
<dbReference type="InterPro" id="IPR004358">
    <property type="entry name" value="Sig_transdc_His_kin-like_C"/>
</dbReference>
<dbReference type="InterPro" id="IPR036457">
    <property type="entry name" value="PPM-type-like_dom_sf"/>
</dbReference>
<dbReference type="InterPro" id="IPR036890">
    <property type="entry name" value="HATPase_C_sf"/>
</dbReference>
<dbReference type="Gene3D" id="3.60.40.10">
    <property type="entry name" value="PPM-type phosphatase domain"/>
    <property type="match status" value="1"/>
</dbReference>
<evidence type="ECO:0000256" key="3">
    <source>
        <dbReference type="ARBA" id="ARBA00006402"/>
    </source>
</evidence>
<evidence type="ECO:0000256" key="7">
    <source>
        <dbReference type="ARBA" id="ARBA00022679"/>
    </source>
</evidence>
<evidence type="ECO:0000256" key="10">
    <source>
        <dbReference type="ARBA" id="ARBA00022989"/>
    </source>
</evidence>
<dbReference type="Gene3D" id="1.10.287.130">
    <property type="match status" value="1"/>
</dbReference>
<gene>
    <name evidence="20" type="ORF">PL9214290343</name>
</gene>
<dbReference type="Gene3D" id="3.30.565.10">
    <property type="entry name" value="Histidine kinase-like ATPase, C-terminal domain"/>
    <property type="match status" value="1"/>
</dbReference>
<keyword evidence="21" id="KW-1185">Reference proteome</keyword>
<dbReference type="SMART" id="SM00448">
    <property type="entry name" value="REC"/>
    <property type="match status" value="1"/>
</dbReference>
<evidence type="ECO:0000256" key="8">
    <source>
        <dbReference type="ARBA" id="ARBA00022692"/>
    </source>
</evidence>
<dbReference type="InterPro" id="IPR036097">
    <property type="entry name" value="HisK_dim/P_sf"/>
</dbReference>
<keyword evidence="15" id="KW-0175">Coiled coil</keyword>
<keyword evidence="9 20" id="KW-0418">Kinase</keyword>
<dbReference type="PANTHER" id="PTHR43047">
    <property type="entry name" value="TWO-COMPONENT HISTIDINE PROTEIN KINASE"/>
    <property type="match status" value="1"/>
</dbReference>
<dbReference type="SUPFAM" id="SSF158472">
    <property type="entry name" value="HAMP domain-like"/>
    <property type="match status" value="1"/>
</dbReference>
<keyword evidence="5" id="KW-1003">Cell membrane</keyword>
<evidence type="ECO:0000313" key="20">
    <source>
        <dbReference type="EMBL" id="CUR30752.1"/>
    </source>
</evidence>
<dbReference type="SMART" id="SM00387">
    <property type="entry name" value="HATPase_c"/>
    <property type="match status" value="1"/>
</dbReference>
<dbReference type="InterPro" id="IPR001789">
    <property type="entry name" value="Sig_transdc_resp-reg_receiver"/>
</dbReference>
<dbReference type="SUPFAM" id="SSF55874">
    <property type="entry name" value="ATPase domain of HSP90 chaperone/DNA topoisomerase II/histidine kinase"/>
    <property type="match status" value="1"/>
</dbReference>
<dbReference type="STRING" id="671072.PL9214290343"/>
<dbReference type="PROSITE" id="PS50110">
    <property type="entry name" value="RESPONSE_REGULATORY"/>
    <property type="match status" value="1"/>
</dbReference>
<feature type="coiled-coil region" evidence="15">
    <location>
        <begin position="424"/>
        <end position="454"/>
    </location>
</feature>
<dbReference type="Pfam" id="PF07228">
    <property type="entry name" value="SpoIIE"/>
    <property type="match status" value="1"/>
</dbReference>
<evidence type="ECO:0000256" key="6">
    <source>
        <dbReference type="ARBA" id="ARBA00022553"/>
    </source>
</evidence>
<feature type="domain" description="HAMP" evidence="19">
    <location>
        <begin position="380"/>
        <end position="432"/>
    </location>
</feature>
<dbReference type="GO" id="GO:0009927">
    <property type="term" value="F:histidine phosphotransfer kinase activity"/>
    <property type="evidence" value="ECO:0007669"/>
    <property type="project" value="TreeGrafter"/>
</dbReference>
<dbReference type="SUPFAM" id="SSF47384">
    <property type="entry name" value="Homodimeric domain of signal transducing histidine kinase"/>
    <property type="match status" value="1"/>
</dbReference>
<dbReference type="InterPro" id="IPR003661">
    <property type="entry name" value="HisK_dim/P_dom"/>
</dbReference>
<organism evidence="20 21">
    <name type="scientific">Planktothrix tepida PCC 9214</name>
    <dbReference type="NCBI Taxonomy" id="671072"/>
    <lineage>
        <taxon>Bacteria</taxon>
        <taxon>Bacillati</taxon>
        <taxon>Cyanobacteriota</taxon>
        <taxon>Cyanophyceae</taxon>
        <taxon>Oscillatoriophycideae</taxon>
        <taxon>Oscillatoriales</taxon>
        <taxon>Microcoleaceae</taxon>
        <taxon>Planktothrix</taxon>
    </lineage>
</organism>
<evidence type="ECO:0000256" key="1">
    <source>
        <dbReference type="ARBA" id="ARBA00000085"/>
    </source>
</evidence>
<feature type="domain" description="Histidine kinase" evidence="17">
    <location>
        <begin position="454"/>
        <end position="676"/>
    </location>
</feature>
<dbReference type="GO" id="GO:0000155">
    <property type="term" value="F:phosphorelay sensor kinase activity"/>
    <property type="evidence" value="ECO:0007669"/>
    <property type="project" value="InterPro"/>
</dbReference>
<dbReference type="CDD" id="cd00082">
    <property type="entry name" value="HisKA"/>
    <property type="match status" value="1"/>
</dbReference>
<dbReference type="EMBL" id="CZDF01000132">
    <property type="protein sequence ID" value="CUR30752.1"/>
    <property type="molecule type" value="Genomic_DNA"/>
</dbReference>
<dbReference type="Pfam" id="PF02743">
    <property type="entry name" value="dCache_1"/>
    <property type="match status" value="1"/>
</dbReference>
<dbReference type="InterPro" id="IPR001932">
    <property type="entry name" value="PPM-type_phosphatase-like_dom"/>
</dbReference>
<keyword evidence="10 16" id="KW-1133">Transmembrane helix</keyword>
<evidence type="ECO:0000256" key="12">
    <source>
        <dbReference type="ARBA" id="ARBA00023136"/>
    </source>
</evidence>
<dbReference type="CDD" id="cd12912">
    <property type="entry name" value="PDC2_MCP_like"/>
    <property type="match status" value="1"/>
</dbReference>
<feature type="modified residue" description="4-aspartylphosphate" evidence="14">
    <location>
        <position position="769"/>
    </location>
</feature>
<evidence type="ECO:0000256" key="2">
    <source>
        <dbReference type="ARBA" id="ARBA00004651"/>
    </source>
</evidence>
<dbReference type="PROSITE" id="PS50109">
    <property type="entry name" value="HIS_KIN"/>
    <property type="match status" value="1"/>
</dbReference>
<name>A0A1J1LE83_9CYAN</name>
<dbReference type="SMART" id="SM00331">
    <property type="entry name" value="PP2C_SIG"/>
    <property type="match status" value="1"/>
</dbReference>
<evidence type="ECO:0000256" key="9">
    <source>
        <dbReference type="ARBA" id="ARBA00022777"/>
    </source>
</evidence>
<feature type="transmembrane region" description="Helical" evidence="16">
    <location>
        <begin position="23"/>
        <end position="47"/>
    </location>
</feature>
<protein>
    <recommendedName>
        <fullName evidence="13">Circadian input-output histidine kinase CikA</fullName>
        <ecNumber evidence="4">2.7.13.3</ecNumber>
    </recommendedName>
</protein>
<dbReference type="SMART" id="SM00304">
    <property type="entry name" value="HAMP"/>
    <property type="match status" value="1"/>
</dbReference>
<comment type="subcellular location">
    <subcellularLocation>
        <location evidence="2">Cell membrane</location>
        <topology evidence="2">Multi-pass membrane protein</topology>
    </subcellularLocation>
</comment>
<dbReference type="InterPro" id="IPR003660">
    <property type="entry name" value="HAMP_dom"/>
</dbReference>
<evidence type="ECO:0000259" key="19">
    <source>
        <dbReference type="PROSITE" id="PS50885"/>
    </source>
</evidence>
<evidence type="ECO:0000256" key="5">
    <source>
        <dbReference type="ARBA" id="ARBA00022475"/>
    </source>
</evidence>
<evidence type="ECO:0000256" key="16">
    <source>
        <dbReference type="SAM" id="Phobius"/>
    </source>
</evidence>
<sequence length="1100" mass="123400">MSIRLPQVQLIWFKIVRKSRHPIPIRTVLIVPFLLQIFGAVGVVGWLSFQAGQKSVHEVVSQLQNEISARVEQNLEAYLTVPEKINQTNLNLIRSGTLTLKNLNSWEKYLWGQVQIFPEINFIKVTNAAGQERTGEQLGDGSLRINVVDTFTNFDFYSYQTNNKGDRTKVATIVKDFDTRKGVWYQDAVKAGGTTWSSVYLSLLEPTLLMSALLPVYNPQTQQIQGVLNTALRLDGIGDFLNRLKVGKSGQTFLIDSKGTLLATSTLEKPFQEINNERQLFPAINSKNLLTQATAKYLSQTQGNLNNIKQGKDLEFTWNRERYFVKVLPFQKGKTVNWLILVVVPESDFMEQINTNTRTTIILCSLALLGATVIGLLTAQWIVKPILQLNIAAKQIAQGNWEQTVNLKRKDELGQLGRSFNRMAKQLKESFTILEAKNKELQDLDQLKDEFLANTSHELRTPLNGIIGIAESLIEGVTGDLPSETNSNLAMIVASGRRLSSLVGDILDFSKLRHKNIELQLRPVDVYSIVNAVSILSQPLITQKDLHIINRIPAEFPLAEADENRLQQILYNLIGNAIKFTSEGIVEISARILSETEKPQMAITISDTGIGIAADKLERIFESFEQAEGSTAREYGGTGLGLTITKQLVELHGGKITVQSELGIGSQFTFTLPIAENTIKNPSENRVKNLSKPLQINPLIAINPNFSKPFMDYSPETIKILIVDDEVVNRQVLFNNLSLNNYAVFQATNGEEALELIEHGLKPNMILLDVMMPKITGYEVTQKLRERFNATELPIILLTAKTQVQDIVTGLNMGANDYMMKPFAKDELLARIRTHINISRLHAENLRLATELEVTRRLQQMILPKPEELATIHELEILGFMEPAEEVGGDYYDVLETDGVVTLGIGDVTGHGLESGILMLMTQTGIRTLKEVRETDPIQFLSILNRTLYKNVERMNVDRNLTLVLLNYYQGLLTVSGQHEEILIVRSNGTIERIDTMDLGIPIALDEEITEFIDSTTVELKAGDGVVLYTDGITETFNLSKEQYGLNRLCNVISKNWHNPIEDIKQAVINDVVMFRGEQKQFDDITLLILKQKAHVKDSA</sequence>
<evidence type="ECO:0000259" key="18">
    <source>
        <dbReference type="PROSITE" id="PS50110"/>
    </source>
</evidence>
<dbReference type="FunFam" id="3.30.565.10:FF:000010">
    <property type="entry name" value="Sensor histidine kinase RcsC"/>
    <property type="match status" value="1"/>
</dbReference>
<dbReference type="Pfam" id="PF00672">
    <property type="entry name" value="HAMP"/>
    <property type="match status" value="1"/>
</dbReference>
<dbReference type="InterPro" id="IPR033479">
    <property type="entry name" value="dCache_1"/>
</dbReference>